<dbReference type="AlphaFoldDB" id="V4AF46"/>
<dbReference type="GO" id="GO:0050482">
    <property type="term" value="P:arachidonate secretion"/>
    <property type="evidence" value="ECO:0007669"/>
    <property type="project" value="InterPro"/>
</dbReference>
<dbReference type="InterPro" id="IPR036444">
    <property type="entry name" value="PLipase_A2_dom_sf"/>
</dbReference>
<dbReference type="PROSITE" id="PS00118">
    <property type="entry name" value="PA2_HIS"/>
    <property type="match status" value="1"/>
</dbReference>
<organism evidence="4 5">
    <name type="scientific">Lottia gigantea</name>
    <name type="common">Giant owl limpet</name>
    <dbReference type="NCBI Taxonomy" id="225164"/>
    <lineage>
        <taxon>Eukaryota</taxon>
        <taxon>Metazoa</taxon>
        <taxon>Spiralia</taxon>
        <taxon>Lophotrochozoa</taxon>
        <taxon>Mollusca</taxon>
        <taxon>Gastropoda</taxon>
        <taxon>Patellogastropoda</taxon>
        <taxon>Lottioidea</taxon>
        <taxon>Lottiidae</taxon>
        <taxon>Lottia</taxon>
    </lineage>
</organism>
<proteinExistence type="predicted"/>
<dbReference type="KEGG" id="lgi:LOTGIDRAFT_117034"/>
<evidence type="ECO:0000256" key="1">
    <source>
        <dbReference type="ARBA" id="ARBA00004613"/>
    </source>
</evidence>
<sequence>MIFFSGTKWCGVGNISKDYNDLGVFRETDKCCREHDYCPDYISPYQSKYGLENNSPFVRLNCDCDNKFYDCLKKSTDQAGRTIGDLYFNFILSMCFMKCTDR</sequence>
<dbReference type="SUPFAM" id="SSF48619">
    <property type="entry name" value="Phospholipase A2, PLA2"/>
    <property type="match status" value="1"/>
</dbReference>
<gene>
    <name evidence="4" type="ORF">LOTGIDRAFT_117034</name>
</gene>
<dbReference type="InterPro" id="IPR016090">
    <property type="entry name" value="PLA2-like_dom"/>
</dbReference>
<comment type="subcellular location">
    <subcellularLocation>
        <location evidence="1">Secreted</location>
    </subcellularLocation>
</comment>
<dbReference type="Proteomes" id="UP000030746">
    <property type="component" value="Unassembled WGS sequence"/>
</dbReference>
<evidence type="ECO:0000313" key="4">
    <source>
        <dbReference type="EMBL" id="ESO95492.1"/>
    </source>
</evidence>
<dbReference type="PANTHER" id="PTHR12253">
    <property type="entry name" value="RH14732P"/>
    <property type="match status" value="1"/>
</dbReference>
<dbReference type="OMA" id="GWHTISH"/>
<dbReference type="OrthoDB" id="6075074at2759"/>
<dbReference type="CTD" id="20231439"/>
<name>V4AF46_LOTGI</name>
<dbReference type="Pfam" id="PF05826">
    <property type="entry name" value="Phospholip_A2_2"/>
    <property type="match status" value="1"/>
</dbReference>
<dbReference type="HOGENOM" id="CLU_118255_2_0_1"/>
<dbReference type="GO" id="GO:0004623">
    <property type="term" value="F:phospholipase A2 activity"/>
    <property type="evidence" value="ECO:0007669"/>
    <property type="project" value="InterPro"/>
</dbReference>
<dbReference type="CDD" id="cd04704">
    <property type="entry name" value="PLA2_bee_venom_like"/>
    <property type="match status" value="1"/>
</dbReference>
<evidence type="ECO:0000256" key="2">
    <source>
        <dbReference type="ARBA" id="ARBA00022525"/>
    </source>
</evidence>
<accession>V4AF46</accession>
<dbReference type="GO" id="GO:0005576">
    <property type="term" value="C:extracellular region"/>
    <property type="evidence" value="ECO:0007669"/>
    <property type="project" value="UniProtKB-SubCell"/>
</dbReference>
<dbReference type="GeneID" id="20231439"/>
<dbReference type="InterPro" id="IPR033113">
    <property type="entry name" value="PLA2_histidine"/>
</dbReference>
<dbReference type="STRING" id="225164.V4AF46"/>
<keyword evidence="2" id="KW-0964">Secreted</keyword>
<keyword evidence="5" id="KW-1185">Reference proteome</keyword>
<evidence type="ECO:0000313" key="5">
    <source>
        <dbReference type="Proteomes" id="UP000030746"/>
    </source>
</evidence>
<protein>
    <recommendedName>
        <fullName evidence="3">Phospholipase A2-like central domain-containing protein</fullName>
    </recommendedName>
</protein>
<dbReference type="RefSeq" id="XP_009053997.1">
    <property type="nucleotide sequence ID" value="XM_009055749.1"/>
</dbReference>
<dbReference type="Gene3D" id="1.20.90.10">
    <property type="entry name" value="Phospholipase A2 domain"/>
    <property type="match status" value="1"/>
</dbReference>
<dbReference type="GO" id="GO:0006644">
    <property type="term" value="P:phospholipid metabolic process"/>
    <property type="evidence" value="ECO:0007669"/>
    <property type="project" value="InterPro"/>
</dbReference>
<dbReference type="EMBL" id="KB201656">
    <property type="protein sequence ID" value="ESO95492.1"/>
    <property type="molecule type" value="Genomic_DNA"/>
</dbReference>
<evidence type="ECO:0000259" key="3">
    <source>
        <dbReference type="Pfam" id="PF05826"/>
    </source>
</evidence>
<reference evidence="4 5" key="1">
    <citation type="journal article" date="2013" name="Nature">
        <title>Insights into bilaterian evolution from three spiralian genomes.</title>
        <authorList>
            <person name="Simakov O."/>
            <person name="Marletaz F."/>
            <person name="Cho S.J."/>
            <person name="Edsinger-Gonzales E."/>
            <person name="Havlak P."/>
            <person name="Hellsten U."/>
            <person name="Kuo D.H."/>
            <person name="Larsson T."/>
            <person name="Lv J."/>
            <person name="Arendt D."/>
            <person name="Savage R."/>
            <person name="Osoegawa K."/>
            <person name="de Jong P."/>
            <person name="Grimwood J."/>
            <person name="Chapman J.A."/>
            <person name="Shapiro H."/>
            <person name="Aerts A."/>
            <person name="Otillar R.P."/>
            <person name="Terry A.Y."/>
            <person name="Boore J.L."/>
            <person name="Grigoriev I.V."/>
            <person name="Lindberg D.R."/>
            <person name="Seaver E.C."/>
            <person name="Weisblat D.A."/>
            <person name="Putnam N.H."/>
            <person name="Rokhsar D.S."/>
        </authorList>
    </citation>
    <scope>NUCLEOTIDE SEQUENCE [LARGE SCALE GENOMIC DNA]</scope>
</reference>
<feature type="domain" description="Phospholipase A2-like central" evidence="3">
    <location>
        <begin position="4"/>
        <end position="97"/>
    </location>
</feature>